<keyword evidence="2 4" id="KW-0808">Transferase</keyword>
<keyword evidence="1" id="KW-0328">Glycosyltransferase</keyword>
<dbReference type="InterPro" id="IPR002495">
    <property type="entry name" value="Glyco_trans_8"/>
</dbReference>
<dbReference type="GO" id="GO:0046872">
    <property type="term" value="F:metal ion binding"/>
    <property type="evidence" value="ECO:0007669"/>
    <property type="project" value="UniProtKB-KW"/>
</dbReference>
<protein>
    <submittedName>
        <fullName evidence="4">Glycosyltransferase</fullName>
    </submittedName>
</protein>
<dbReference type="InterPro" id="IPR050748">
    <property type="entry name" value="Glycosyltrans_8_dom-fam"/>
</dbReference>
<evidence type="ECO:0000256" key="1">
    <source>
        <dbReference type="ARBA" id="ARBA00022676"/>
    </source>
</evidence>
<dbReference type="PANTHER" id="PTHR13778">
    <property type="entry name" value="GLYCOSYLTRANSFERASE 8 DOMAIN-CONTAINING PROTEIN"/>
    <property type="match status" value="1"/>
</dbReference>
<dbReference type="CDD" id="cd04194">
    <property type="entry name" value="GT8_A4GalT_like"/>
    <property type="match status" value="1"/>
</dbReference>
<dbReference type="EMBL" id="CABEHV010000004">
    <property type="protein sequence ID" value="VTS47522.1"/>
    <property type="molecule type" value="Genomic_DNA"/>
</dbReference>
<reference evidence="4 5" key="1">
    <citation type="submission" date="2019-05" db="EMBL/GenBank/DDBJ databases">
        <authorList>
            <consortium name="Pathogen Informatics"/>
        </authorList>
    </citation>
    <scope>NUCLEOTIDE SEQUENCE [LARGE SCALE GENOMIC DNA]</scope>
    <source>
        <strain evidence="4 5">NCTC11189</strain>
    </source>
</reference>
<dbReference type="AlphaFoldDB" id="A0A4V0A2B7"/>
<evidence type="ECO:0000313" key="5">
    <source>
        <dbReference type="Proteomes" id="UP000387692"/>
    </source>
</evidence>
<evidence type="ECO:0000313" key="4">
    <source>
        <dbReference type="EMBL" id="VTS47522.1"/>
    </source>
</evidence>
<gene>
    <name evidence="4" type="primary">gspA_1</name>
    <name evidence="4" type="ORF">NCTC11189_02008</name>
</gene>
<evidence type="ECO:0000256" key="3">
    <source>
        <dbReference type="ARBA" id="ARBA00022723"/>
    </source>
</evidence>
<dbReference type="GO" id="GO:0016757">
    <property type="term" value="F:glycosyltransferase activity"/>
    <property type="evidence" value="ECO:0007669"/>
    <property type="project" value="UniProtKB-KW"/>
</dbReference>
<dbReference type="RefSeq" id="WP_143952926.1">
    <property type="nucleotide sequence ID" value="NZ_CABEHV010000004.1"/>
</dbReference>
<accession>A0A4V0A2B7</accession>
<dbReference type="SUPFAM" id="SSF53448">
    <property type="entry name" value="Nucleotide-diphospho-sugar transferases"/>
    <property type="match status" value="1"/>
</dbReference>
<proteinExistence type="predicted"/>
<dbReference type="Proteomes" id="UP000387692">
    <property type="component" value="Unassembled WGS sequence"/>
</dbReference>
<dbReference type="InterPro" id="IPR029044">
    <property type="entry name" value="Nucleotide-diphossugar_trans"/>
</dbReference>
<organism evidence="4 5">
    <name type="scientific">Streptococcus mitis</name>
    <dbReference type="NCBI Taxonomy" id="28037"/>
    <lineage>
        <taxon>Bacteria</taxon>
        <taxon>Bacillati</taxon>
        <taxon>Bacillota</taxon>
        <taxon>Bacilli</taxon>
        <taxon>Lactobacillales</taxon>
        <taxon>Streptococcaceae</taxon>
        <taxon>Streptococcus</taxon>
        <taxon>Streptococcus mitis group</taxon>
    </lineage>
</organism>
<dbReference type="Gene3D" id="3.90.550.10">
    <property type="entry name" value="Spore Coat Polysaccharide Biosynthesis Protein SpsA, Chain A"/>
    <property type="match status" value="1"/>
</dbReference>
<dbReference type="PANTHER" id="PTHR13778:SF47">
    <property type="entry name" value="LIPOPOLYSACCHARIDE 1,3-GALACTOSYLTRANSFERASE"/>
    <property type="match status" value="1"/>
</dbReference>
<keyword evidence="3" id="KW-0479">Metal-binding</keyword>
<name>A0A4V0A2B7_STRMT</name>
<evidence type="ECO:0000256" key="2">
    <source>
        <dbReference type="ARBA" id="ARBA00022679"/>
    </source>
</evidence>
<dbReference type="Pfam" id="PF01501">
    <property type="entry name" value="Glyco_transf_8"/>
    <property type="match status" value="1"/>
</dbReference>
<sequence>MRKAIVLGADNGYLNKLETTIKSVCTHNKNLKFYIFNDDLPSEWFQVMNRRLKVIDSEIVNIKISNHQLKGYHLPIAYLSYATFFRYFIADFVVEEKALYLDSDIVVTHSLDELFQEELGEYWIAGVRDVFVKGYEDRFNAGMMLVNVKKWRRENLSVKLIELTNQHHQNVFGDQGILNMVFGENWKKLDRKFNFMVGLDSLIHIAVETTPEALSAWYSSALPDDVLPYIIHYTGEKPWLHMSQNRYRDIWWFYQGLDWSDILLRKERVFQTYQDLTVIPKAYTAVFTNSCELEQVEHLIENLPDVHFSILAHTWVASNIIDLMRYPNVTVYHQYNRFSYDKVMKKLDFYLDINHHDEVDDITSVVMNMGKPVFSFSNTNHCKEGAKIFSPTEPEKMVQEIRKYIN</sequence>